<comment type="caution">
    <text evidence="2">The sequence shown here is derived from an EMBL/GenBank/DDBJ whole genome shotgun (WGS) entry which is preliminary data.</text>
</comment>
<evidence type="ECO:0000256" key="1">
    <source>
        <dbReference type="SAM" id="Coils"/>
    </source>
</evidence>
<organism evidence="2 3">
    <name type="scientific">Tritrichomonas foetus</name>
    <dbReference type="NCBI Taxonomy" id="1144522"/>
    <lineage>
        <taxon>Eukaryota</taxon>
        <taxon>Metamonada</taxon>
        <taxon>Parabasalia</taxon>
        <taxon>Tritrichomonadida</taxon>
        <taxon>Tritrichomonadidae</taxon>
        <taxon>Tritrichomonas</taxon>
    </lineage>
</organism>
<dbReference type="AlphaFoldDB" id="A0A1J4JPV6"/>
<keyword evidence="3" id="KW-1185">Reference proteome</keyword>
<dbReference type="GeneID" id="94843002"/>
<feature type="coiled-coil region" evidence="1">
    <location>
        <begin position="239"/>
        <end position="308"/>
    </location>
</feature>
<gene>
    <name evidence="2" type="ORF">TRFO_32079</name>
</gene>
<reference evidence="2" key="1">
    <citation type="submission" date="2016-10" db="EMBL/GenBank/DDBJ databases">
        <authorList>
            <person name="Benchimol M."/>
            <person name="Almeida L.G."/>
            <person name="Vasconcelos A.T."/>
            <person name="Perreira-Neves A."/>
            <person name="Rosa I.A."/>
            <person name="Tasca T."/>
            <person name="Bogo M.R."/>
            <person name="de Souza W."/>
        </authorList>
    </citation>
    <scope>NUCLEOTIDE SEQUENCE [LARGE SCALE GENOMIC DNA]</scope>
    <source>
        <strain evidence="2">K</strain>
    </source>
</reference>
<evidence type="ECO:0000313" key="3">
    <source>
        <dbReference type="Proteomes" id="UP000179807"/>
    </source>
</evidence>
<protein>
    <submittedName>
        <fullName evidence="2">Uncharacterized protein</fullName>
    </submittedName>
</protein>
<proteinExistence type="predicted"/>
<keyword evidence="1" id="KW-0175">Coiled coil</keyword>
<evidence type="ECO:0000313" key="2">
    <source>
        <dbReference type="EMBL" id="OHT01191.1"/>
    </source>
</evidence>
<name>A0A1J4JPV6_9EUKA</name>
<accession>A0A1J4JPV6</accession>
<dbReference type="VEuPathDB" id="TrichDB:TRFO_32079"/>
<feature type="coiled-coil region" evidence="1">
    <location>
        <begin position="83"/>
        <end position="117"/>
    </location>
</feature>
<sequence>MNAGQQNQDPKYTETGGLIKSTLMCIDDNFNLLTGRQESLDIMMKQCNDLQFRLSQSELNYEKMNETLKNDIESFRQTIPKKITLLENDQNDLERQLQLLENEKKHLVLQANQLTTEFKQIQLNIQKVSTIADNFQMKQLSPPPNFDEDELDKVRNNCRQMINKIGEVTQQITSFQNSLYQYDSSCVQNHMLYLKEIEVSYKIQRQMNDQHFFSYQKIESQKYAINQIKSEEDYAEKDKQKYTLEIENLKQIIEQNKKNESVYEDRVNSIMDEITNVKKLIYQKKNELKNVENLIENYYEKKMKHRKNEDSYINDKRGQINNIHQTKTQIGYMIRKQKREISRLNMEEQHCELMLINYVNETSEEHNRKIEIQDNKKQLKLKAKTKEDKFKHAEQEIEKLRMEYNTILEQIEEQKNIHYQLKIHKVDAPKMPDTPRKIFRRFTTNINTLNEEIEAKKNELSHSTLKYKFMLKKRNAFMSRIAAISKETTSLEKQLKEAQDARYYLTCGLKHDDLVAFKSLNDAIDDIALRVNHKKKKIKRKKKLLIRVIAENGVQNLNGSYQANDIDEYVGPTDREKNLHHIIEHQKEIIDKIENIKQILDLRLPPIVLNSVISDWDEFIDKKTATL</sequence>
<feature type="coiled-coil region" evidence="1">
    <location>
        <begin position="369"/>
        <end position="501"/>
    </location>
</feature>
<dbReference type="RefSeq" id="XP_068354327.1">
    <property type="nucleotide sequence ID" value="XM_068508298.1"/>
</dbReference>
<dbReference type="EMBL" id="MLAK01000924">
    <property type="protein sequence ID" value="OHT01191.1"/>
    <property type="molecule type" value="Genomic_DNA"/>
</dbReference>
<dbReference type="Proteomes" id="UP000179807">
    <property type="component" value="Unassembled WGS sequence"/>
</dbReference>